<dbReference type="PANTHER" id="PTHR37445">
    <property type="entry name" value="PROTEIN CBG24663"/>
    <property type="match status" value="1"/>
</dbReference>
<dbReference type="Gene3D" id="3.30.70.1820">
    <property type="entry name" value="L1 transposable element, RRM domain"/>
    <property type="match status" value="1"/>
</dbReference>
<feature type="compositionally biased region" description="Polar residues" evidence="1">
    <location>
        <begin position="220"/>
        <end position="229"/>
    </location>
</feature>
<dbReference type="Proteomes" id="UP000079169">
    <property type="component" value="Unplaced"/>
</dbReference>
<gene>
    <name evidence="3" type="primary">LOC108252227</name>
</gene>
<dbReference type="STRING" id="121845.A0A1S4EA94"/>
<dbReference type="OMA" id="VIRDANM"/>
<dbReference type="AlphaFoldDB" id="A0A1S4EA94"/>
<protein>
    <submittedName>
        <fullName evidence="3">Uncharacterized protein LOC108252227</fullName>
    </submittedName>
</protein>
<evidence type="ECO:0000313" key="3">
    <source>
        <dbReference type="RefSeq" id="XP_017299024.1"/>
    </source>
</evidence>
<reference evidence="3" key="1">
    <citation type="submission" date="2025-08" db="UniProtKB">
        <authorList>
            <consortium name="RefSeq"/>
        </authorList>
    </citation>
    <scope>IDENTIFICATION</scope>
</reference>
<evidence type="ECO:0000256" key="1">
    <source>
        <dbReference type="SAM" id="MobiDB-lite"/>
    </source>
</evidence>
<dbReference type="RefSeq" id="XP_017299024.1">
    <property type="nucleotide sequence ID" value="XM_017443535.2"/>
</dbReference>
<feature type="compositionally biased region" description="Low complexity" evidence="1">
    <location>
        <begin position="230"/>
        <end position="250"/>
    </location>
</feature>
<accession>A0A1S4EA94</accession>
<organism evidence="2 3">
    <name type="scientific">Diaphorina citri</name>
    <name type="common">Asian citrus psyllid</name>
    <dbReference type="NCBI Taxonomy" id="121845"/>
    <lineage>
        <taxon>Eukaryota</taxon>
        <taxon>Metazoa</taxon>
        <taxon>Ecdysozoa</taxon>
        <taxon>Arthropoda</taxon>
        <taxon>Hexapoda</taxon>
        <taxon>Insecta</taxon>
        <taxon>Pterygota</taxon>
        <taxon>Neoptera</taxon>
        <taxon>Paraneoptera</taxon>
        <taxon>Hemiptera</taxon>
        <taxon>Sternorrhyncha</taxon>
        <taxon>Psylloidea</taxon>
        <taxon>Psyllidae</taxon>
        <taxon>Diaphorininae</taxon>
        <taxon>Diaphorina</taxon>
    </lineage>
</organism>
<sequence>MDREEMKSFMDDFKSALLKEVKDEIKTNVKSQIIPVVRKISEVEKKVIEHDKKFETYDYERRKRNILIFRVPESDNETFKSLEENVLNIFNQMLQVKCNTEEIDYIVRVGRKNGDKVRPILVRMVAYRKKLELLRNRGYLKGKTVSIDEDYSPEVRQKRKALLPELKALRSQGMKAQIRQDRIVIRDANMGSDQSQQSGGQNYDWVSRNKRLLSPGVPESPNTKKFMQVSNPGNSGISSPSPMRAAGTGSSSSLLDLTLVNTEEVEYQDVNMFEEAE</sequence>
<name>A0A1S4EA94_DIACI</name>
<dbReference type="OrthoDB" id="6629429at2759"/>
<proteinExistence type="predicted"/>
<dbReference type="KEGG" id="dci:108252227"/>
<dbReference type="PANTHER" id="PTHR37445:SF3">
    <property type="entry name" value="ZINC FINGER PHD-TYPE DOMAIN-CONTAINING PROTEIN"/>
    <property type="match status" value="1"/>
</dbReference>
<dbReference type="PaxDb" id="121845-A0A1S4EA94"/>
<evidence type="ECO:0000313" key="2">
    <source>
        <dbReference type="Proteomes" id="UP000079169"/>
    </source>
</evidence>
<feature type="region of interest" description="Disordered" evidence="1">
    <location>
        <begin position="212"/>
        <end position="250"/>
    </location>
</feature>
<dbReference type="GeneID" id="108252227"/>
<keyword evidence="2" id="KW-1185">Reference proteome</keyword>